<reference evidence="3 4" key="1">
    <citation type="submission" date="2015-01" db="EMBL/GenBank/DDBJ databases">
        <title>Genome of Sphingomonas taxi strain 30a.</title>
        <authorList>
            <person name="Eevers N."/>
            <person name="Van Hamme J."/>
            <person name="Bottos E."/>
            <person name="Weyens N."/>
            <person name="Vangronsveld J."/>
        </authorList>
    </citation>
    <scope>NUCLEOTIDE SEQUENCE [LARGE SCALE GENOMIC DNA]</scope>
    <source>
        <strain evidence="3 4">30a</strain>
    </source>
</reference>
<feature type="compositionally biased region" description="Basic and acidic residues" evidence="1">
    <location>
        <begin position="1"/>
        <end position="12"/>
    </location>
</feature>
<proteinExistence type="predicted"/>
<feature type="compositionally biased region" description="Low complexity" evidence="1">
    <location>
        <begin position="72"/>
        <end position="87"/>
    </location>
</feature>
<feature type="compositionally biased region" description="Low complexity" evidence="1">
    <location>
        <begin position="24"/>
        <end position="49"/>
    </location>
</feature>
<evidence type="ECO:0000256" key="2">
    <source>
        <dbReference type="SAM" id="Phobius"/>
    </source>
</evidence>
<protein>
    <submittedName>
        <fullName evidence="3">Uncharacterized protein</fullName>
    </submittedName>
</protein>
<name>A0A0D1MAM4_9SPHN</name>
<feature type="compositionally biased region" description="Basic residues" evidence="1">
    <location>
        <begin position="88"/>
        <end position="106"/>
    </location>
</feature>
<dbReference type="EMBL" id="JXTP01000017">
    <property type="protein sequence ID" value="KIU29465.1"/>
    <property type="molecule type" value="Genomic_DNA"/>
</dbReference>
<gene>
    <name evidence="3" type="ORF">SR41_03715</name>
</gene>
<feature type="region of interest" description="Disordered" evidence="1">
    <location>
        <begin position="145"/>
        <end position="184"/>
    </location>
</feature>
<feature type="compositionally biased region" description="Basic and acidic residues" evidence="1">
    <location>
        <begin position="148"/>
        <end position="162"/>
    </location>
</feature>
<evidence type="ECO:0000313" key="3">
    <source>
        <dbReference type="EMBL" id="KIU29465.1"/>
    </source>
</evidence>
<sequence>MADDTDTPKTDTHAATPRRRAPRKASTTRTTAAKTGTTKPRAPRKAAAPSTVEKVETAISDAATKTTRRARTAVTKAEGAVASAAKAVKPRSTKRAAPRPATKKPATKTTGKSGDLLGGKWGVAAVGAGVAAVGAAAAAALLTLRGSTPKDKDAGRKAHAPDGEDASASFQAGIADENTIPEKV</sequence>
<keyword evidence="2" id="KW-1133">Transmembrane helix</keyword>
<keyword evidence="2" id="KW-0472">Membrane</keyword>
<dbReference type="PATRIC" id="fig|1549858.7.peg.3249"/>
<feature type="region of interest" description="Disordered" evidence="1">
    <location>
        <begin position="1"/>
        <end position="118"/>
    </location>
</feature>
<dbReference type="AlphaFoldDB" id="A0A0D1MAM4"/>
<accession>A0A0D1MAM4</accession>
<evidence type="ECO:0000313" key="4">
    <source>
        <dbReference type="Proteomes" id="UP000033203"/>
    </source>
</evidence>
<dbReference type="Proteomes" id="UP000033203">
    <property type="component" value="Unassembled WGS sequence"/>
</dbReference>
<feature type="transmembrane region" description="Helical" evidence="2">
    <location>
        <begin position="121"/>
        <end position="144"/>
    </location>
</feature>
<organism evidence="3 4">
    <name type="scientific">Sphingomonas melonis</name>
    <dbReference type="NCBI Taxonomy" id="152682"/>
    <lineage>
        <taxon>Bacteria</taxon>
        <taxon>Pseudomonadati</taxon>
        <taxon>Pseudomonadota</taxon>
        <taxon>Alphaproteobacteria</taxon>
        <taxon>Sphingomonadales</taxon>
        <taxon>Sphingomonadaceae</taxon>
        <taxon>Sphingomonas</taxon>
    </lineage>
</organism>
<keyword evidence="2" id="KW-0812">Transmembrane</keyword>
<comment type="caution">
    <text evidence="3">The sequence shown here is derived from an EMBL/GenBank/DDBJ whole genome shotgun (WGS) entry which is preliminary data.</text>
</comment>
<evidence type="ECO:0000256" key="1">
    <source>
        <dbReference type="SAM" id="MobiDB-lite"/>
    </source>
</evidence>